<dbReference type="EMBL" id="JANIEX010000713">
    <property type="protein sequence ID" value="KAJ3563896.1"/>
    <property type="molecule type" value="Genomic_DNA"/>
</dbReference>
<name>A0AAD5VPD0_9AGAR</name>
<comment type="caution">
    <text evidence="2">The sequence shown here is derived from an EMBL/GenBank/DDBJ whole genome shotgun (WGS) entry which is preliminary data.</text>
</comment>
<dbReference type="PANTHER" id="PTHR31138:SF1">
    <property type="entry name" value="PDZ DOMAIN-CONTAINING PROTEIN"/>
    <property type="match status" value="1"/>
</dbReference>
<protein>
    <submittedName>
        <fullName evidence="2">Uncharacterized protein</fullName>
    </submittedName>
</protein>
<gene>
    <name evidence="2" type="ORF">NP233_g8646</name>
</gene>
<evidence type="ECO:0000313" key="3">
    <source>
        <dbReference type="Proteomes" id="UP001213000"/>
    </source>
</evidence>
<dbReference type="Proteomes" id="UP001213000">
    <property type="component" value="Unassembled WGS sequence"/>
</dbReference>
<reference evidence="2" key="1">
    <citation type="submission" date="2022-07" db="EMBL/GenBank/DDBJ databases">
        <title>Genome Sequence of Leucocoprinus birnbaumii.</title>
        <authorList>
            <person name="Buettner E."/>
        </authorList>
    </citation>
    <scope>NUCLEOTIDE SEQUENCE</scope>
    <source>
        <strain evidence="2">VT141</strain>
    </source>
</reference>
<dbReference type="PANTHER" id="PTHR31138">
    <property type="entry name" value="CHROMOSOME 19, WHOLE GENOME SHOTGUN SEQUENCE"/>
    <property type="match status" value="1"/>
</dbReference>
<evidence type="ECO:0000313" key="2">
    <source>
        <dbReference type="EMBL" id="KAJ3563896.1"/>
    </source>
</evidence>
<dbReference type="AlphaFoldDB" id="A0AAD5VPD0"/>
<feature type="compositionally biased region" description="Basic and acidic residues" evidence="1">
    <location>
        <begin position="575"/>
        <end position="590"/>
    </location>
</feature>
<sequence length="603" mass="66268">MVGMGIEIQTDDIECAVDALWIRGLALKKNEIGGRYGAVSGPECTAPGASWQDEVRARGHGEGGIGGKLVPDEVSVRQWTEVKVSLAEGLGAAAVGANDAQYRLGLAGETRDRSLPGIEATSRMRVSMDGIRACVRGMGYYFKYTGSLFQYEDEGVLSIDLGTATGGGRHSGFSLDVELEMDKGDVEMDLYAANTVTGIPILVIEDVDTDSESDIIDPDIPPNLDVQEAIYEAGHHPSRQQSPTSRPEGSGRHRRRSLDALTMGRVGASRLSVELALANVIPLFRVLNVNVDLRGVKFKIDKSHHWMFNKLVVEPFAGPWIKSTARQTLEERIRKLLEAMSSGMALVLMEAKERAVSRRVKQLSLREIGQSGEEQREFEEEEDGQLKIADLYATLLERGPEIFAYYTGSEVSSGFARRKRKTAHTETHTQLTGRGVIFSKQTHTAVHHEPGVSPSMIIPPPGLTDDEGNVDDFGLLREQEREYEREIAESSGELSSEEETHEVRVAVGTGAQLFPGKCGPYGVPRDTRDAGKAILQEVREGVEQVKEGVHVARESLEDGYNKAKAGVREGYESVKGKERRFAERRERERQGAGSDWRSSAFDL</sequence>
<feature type="region of interest" description="Disordered" evidence="1">
    <location>
        <begin position="234"/>
        <end position="259"/>
    </location>
</feature>
<keyword evidence="3" id="KW-1185">Reference proteome</keyword>
<feature type="region of interest" description="Disordered" evidence="1">
    <location>
        <begin position="575"/>
        <end position="603"/>
    </location>
</feature>
<organism evidence="2 3">
    <name type="scientific">Leucocoprinus birnbaumii</name>
    <dbReference type="NCBI Taxonomy" id="56174"/>
    <lineage>
        <taxon>Eukaryota</taxon>
        <taxon>Fungi</taxon>
        <taxon>Dikarya</taxon>
        <taxon>Basidiomycota</taxon>
        <taxon>Agaricomycotina</taxon>
        <taxon>Agaricomycetes</taxon>
        <taxon>Agaricomycetidae</taxon>
        <taxon>Agaricales</taxon>
        <taxon>Agaricineae</taxon>
        <taxon>Agaricaceae</taxon>
        <taxon>Leucocoprinus</taxon>
    </lineage>
</organism>
<proteinExistence type="predicted"/>
<evidence type="ECO:0000256" key="1">
    <source>
        <dbReference type="SAM" id="MobiDB-lite"/>
    </source>
</evidence>
<accession>A0AAD5VPD0</accession>